<evidence type="ECO:0000313" key="2">
    <source>
        <dbReference type="Proteomes" id="UP000252224"/>
    </source>
</evidence>
<proteinExistence type="predicted"/>
<evidence type="ECO:0000313" key="1">
    <source>
        <dbReference type="EMBL" id="AXC36525.1"/>
    </source>
</evidence>
<gene>
    <name evidence="1" type="ORF">phCDa_81</name>
</gene>
<accession>A0A2Z5H8Y3</accession>
<sequence>MTAQKIWVSRWALSKGIFEVAAQLSHNGKMATYSEENWTVYVHGNDFQLTEAEAREVANTKVAKKIAAIEKQLVKLKKLTF</sequence>
<protein>
    <submittedName>
        <fullName evidence="1">Uncharacterized protein</fullName>
    </submittedName>
</protein>
<dbReference type="EMBL" id="MH382836">
    <property type="protein sequence ID" value="AXC36525.1"/>
    <property type="molecule type" value="Genomic_DNA"/>
</dbReference>
<keyword evidence="2" id="KW-1185">Reference proteome</keyword>
<reference evidence="1 2" key="1">
    <citation type="submission" date="2018-05" db="EMBL/GenBank/DDBJ databases">
        <title>Genomic characterization of a novel Pseudomonas phage phCDa.</title>
        <authorList>
            <person name="Chen C."/>
            <person name="Lu D."/>
            <person name="Wang J."/>
            <person name="Fu R."/>
        </authorList>
    </citation>
    <scope>NUCLEOTIDE SEQUENCE [LARGE SCALE GENOMIC DNA]</scope>
</reference>
<dbReference type="Proteomes" id="UP000252224">
    <property type="component" value="Segment"/>
</dbReference>
<name>A0A2Z5H8Y3_9CAUD</name>
<organism evidence="1 2">
    <name type="scientific">Pseudomonas phage phCDa</name>
    <dbReference type="NCBI Taxonomy" id="2268587"/>
    <lineage>
        <taxon>Viruses</taxon>
        <taxon>Duplodnaviria</taxon>
        <taxon>Heunggongvirae</taxon>
        <taxon>Uroviricota</taxon>
        <taxon>Caudoviricetes</taxon>
        <taxon>Schitoviridae</taxon>
        <taxon>Shizishanvirus</taxon>
        <taxon>Shizishanvirus phCDa</taxon>
    </lineage>
</organism>